<dbReference type="PROSITE" id="PS01081">
    <property type="entry name" value="HTH_TETR_1"/>
    <property type="match status" value="1"/>
</dbReference>
<dbReference type="Pfam" id="PF13305">
    <property type="entry name" value="TetR_C_33"/>
    <property type="match status" value="1"/>
</dbReference>
<gene>
    <name evidence="6" type="ORF">GCM10010469_34420</name>
</gene>
<dbReference type="Proteomes" id="UP001500728">
    <property type="component" value="Unassembled WGS sequence"/>
</dbReference>
<dbReference type="PROSITE" id="PS50977">
    <property type="entry name" value="HTH_TETR_2"/>
    <property type="match status" value="1"/>
</dbReference>
<dbReference type="EMBL" id="BAAAUW010000015">
    <property type="protein sequence ID" value="GAA3264605.1"/>
    <property type="molecule type" value="Genomic_DNA"/>
</dbReference>
<organism evidence="6 7">
    <name type="scientific">Streptomyces labedae</name>
    <dbReference type="NCBI Taxonomy" id="285569"/>
    <lineage>
        <taxon>Bacteria</taxon>
        <taxon>Bacillati</taxon>
        <taxon>Actinomycetota</taxon>
        <taxon>Actinomycetes</taxon>
        <taxon>Kitasatosporales</taxon>
        <taxon>Streptomycetaceae</taxon>
        <taxon>Streptomyces</taxon>
    </lineage>
</organism>
<dbReference type="PRINTS" id="PR00455">
    <property type="entry name" value="HTHTETR"/>
</dbReference>
<evidence type="ECO:0000259" key="5">
    <source>
        <dbReference type="PROSITE" id="PS50977"/>
    </source>
</evidence>
<feature type="domain" description="HTH tetR-type" evidence="5">
    <location>
        <begin position="21"/>
        <end position="81"/>
    </location>
</feature>
<dbReference type="InterPro" id="IPR025996">
    <property type="entry name" value="MT1864/Rv1816-like_C"/>
</dbReference>
<name>A0ABP6QXX3_9ACTN</name>
<evidence type="ECO:0000256" key="4">
    <source>
        <dbReference type="PROSITE-ProRule" id="PRU00335"/>
    </source>
</evidence>
<accession>A0ABP6QXX3</accession>
<evidence type="ECO:0000313" key="6">
    <source>
        <dbReference type="EMBL" id="GAA3264605.1"/>
    </source>
</evidence>
<dbReference type="Pfam" id="PF00440">
    <property type="entry name" value="TetR_N"/>
    <property type="match status" value="1"/>
</dbReference>
<dbReference type="PANTHER" id="PTHR30055:SF200">
    <property type="entry name" value="HTH-TYPE TRANSCRIPTIONAL REPRESSOR BDCR"/>
    <property type="match status" value="1"/>
</dbReference>
<keyword evidence="2 4" id="KW-0238">DNA-binding</keyword>
<sequence>MRPSTSGDAGRPTSRRERLRAELERDALRAARRLIATEGIEALSLSAVAREVGVTPPALYRYFEGKPGLTLAVYEAVTRDFVATVAEAAAGADREDFGGQLYAATRAVLDWSVTIPGEFDLLMGAGYARLVASGSHVDQVLVRELGGLFGQTFLQLWRRGILPYPSQEELEPRLRSQVAAYLRLMEHDYPVGVAMVMITCWRQIYGLLCMAVYGHLASSFDDCLPLFEAMMDDLLALCGVPRKRGEHVLQQAKRQPREVPSSR</sequence>
<evidence type="ECO:0000256" key="2">
    <source>
        <dbReference type="ARBA" id="ARBA00023125"/>
    </source>
</evidence>
<dbReference type="Gene3D" id="1.10.357.10">
    <property type="entry name" value="Tetracycline Repressor, domain 2"/>
    <property type="match status" value="1"/>
</dbReference>
<dbReference type="InterPro" id="IPR001647">
    <property type="entry name" value="HTH_TetR"/>
</dbReference>
<dbReference type="InterPro" id="IPR036271">
    <property type="entry name" value="Tet_transcr_reg_TetR-rel_C_sf"/>
</dbReference>
<reference evidence="7" key="1">
    <citation type="journal article" date="2019" name="Int. J. Syst. Evol. Microbiol.">
        <title>The Global Catalogue of Microorganisms (GCM) 10K type strain sequencing project: providing services to taxonomists for standard genome sequencing and annotation.</title>
        <authorList>
            <consortium name="The Broad Institute Genomics Platform"/>
            <consortium name="The Broad Institute Genome Sequencing Center for Infectious Disease"/>
            <person name="Wu L."/>
            <person name="Ma J."/>
        </authorList>
    </citation>
    <scope>NUCLEOTIDE SEQUENCE [LARGE SCALE GENOMIC DNA]</scope>
    <source>
        <strain evidence="7">JCM 9381</strain>
    </source>
</reference>
<dbReference type="InterPro" id="IPR023772">
    <property type="entry name" value="DNA-bd_HTH_TetR-type_CS"/>
</dbReference>
<dbReference type="SUPFAM" id="SSF46689">
    <property type="entry name" value="Homeodomain-like"/>
    <property type="match status" value="1"/>
</dbReference>
<dbReference type="InterPro" id="IPR009057">
    <property type="entry name" value="Homeodomain-like_sf"/>
</dbReference>
<evidence type="ECO:0000256" key="3">
    <source>
        <dbReference type="ARBA" id="ARBA00023163"/>
    </source>
</evidence>
<evidence type="ECO:0000313" key="7">
    <source>
        <dbReference type="Proteomes" id="UP001500728"/>
    </source>
</evidence>
<feature type="DNA-binding region" description="H-T-H motif" evidence="4">
    <location>
        <begin position="44"/>
        <end position="63"/>
    </location>
</feature>
<dbReference type="InterPro" id="IPR050109">
    <property type="entry name" value="HTH-type_TetR-like_transc_reg"/>
</dbReference>
<keyword evidence="1" id="KW-0805">Transcription regulation</keyword>
<dbReference type="PANTHER" id="PTHR30055">
    <property type="entry name" value="HTH-TYPE TRANSCRIPTIONAL REGULATOR RUTR"/>
    <property type="match status" value="1"/>
</dbReference>
<keyword evidence="7" id="KW-1185">Reference proteome</keyword>
<evidence type="ECO:0000256" key="1">
    <source>
        <dbReference type="ARBA" id="ARBA00023015"/>
    </source>
</evidence>
<keyword evidence="3" id="KW-0804">Transcription</keyword>
<dbReference type="SUPFAM" id="SSF48498">
    <property type="entry name" value="Tetracyclin repressor-like, C-terminal domain"/>
    <property type="match status" value="1"/>
</dbReference>
<comment type="caution">
    <text evidence="6">The sequence shown here is derived from an EMBL/GenBank/DDBJ whole genome shotgun (WGS) entry which is preliminary data.</text>
</comment>
<proteinExistence type="predicted"/>
<protein>
    <submittedName>
        <fullName evidence="6">TetR/AcrR family transcriptional regulator</fullName>
    </submittedName>
</protein>